<reference evidence="1" key="1">
    <citation type="journal article" date="2020" name="Nature">
        <title>Giant virus diversity and host interactions through global metagenomics.</title>
        <authorList>
            <person name="Schulz F."/>
            <person name="Roux S."/>
            <person name="Paez-Espino D."/>
            <person name="Jungbluth S."/>
            <person name="Walsh D.A."/>
            <person name="Denef V.J."/>
            <person name="McMahon K.D."/>
            <person name="Konstantinidis K.T."/>
            <person name="Eloe-Fadrosh E.A."/>
            <person name="Kyrpides N.C."/>
            <person name="Woyke T."/>
        </authorList>
    </citation>
    <scope>NUCLEOTIDE SEQUENCE</scope>
    <source>
        <strain evidence="1">GVMAG-M-3300021963-12</strain>
    </source>
</reference>
<evidence type="ECO:0000313" key="1">
    <source>
        <dbReference type="EMBL" id="QHT07311.1"/>
    </source>
</evidence>
<organism evidence="1">
    <name type="scientific">viral metagenome</name>
    <dbReference type="NCBI Taxonomy" id="1070528"/>
    <lineage>
        <taxon>unclassified sequences</taxon>
        <taxon>metagenomes</taxon>
        <taxon>organismal metagenomes</taxon>
    </lineage>
</organism>
<protein>
    <submittedName>
        <fullName evidence="1">Uncharacterized protein</fullName>
    </submittedName>
</protein>
<proteinExistence type="predicted"/>
<accession>A0A6C0CS75</accession>
<sequence length="451" mass="47638">MALSYIGPSRTATASRGLSIRVEISTGYSSFSLTTNNGVITGFGLSFNSTVTGYGGAGSRLNGHAYDVYLDGTNIYSASSGGPSLSYTYTGGVLSNATHTIRVTASANGDDNTNSGAFYVAVNVDDSFDFSASGLLRGMNFMNTLIGNTRYVLLPSPDTYSGQVLFFKDSGANANNRNITLVPPNGGFTIDDLTSLTISNRAGCVTLISDSLVWRIANYYTSNNQPTLSTASTSSFATGKQATALTGRINVFDVDSNSARQSGDNSVILPSPSAGELCMVLYIGKLSGKGLGNALLFQVTGGSSIDNIYNNTNNQAYISTNTSNKSTGVVFISDGSNWYVAGYYPAANWAWETSTAVGNISVNLGTNLLNVTPFISGKDYYLPSSSIGAILNIQKNLTGMNTTGVIFHPNGTGFFNKDIQRIYYNGNPSNSSTWFVNYGGNSYPIIAYTPN</sequence>
<dbReference type="AlphaFoldDB" id="A0A6C0CS75"/>
<dbReference type="EMBL" id="MN739481">
    <property type="protein sequence ID" value="QHT07311.1"/>
    <property type="molecule type" value="Genomic_DNA"/>
</dbReference>
<name>A0A6C0CS75_9ZZZZ</name>